<sequence length="166" mass="18408">MERVRMILVVLINFFNVFLSGSLAQNSPKDYLAVHNAARQNVGVRLLRWDPHLEEEAHHFLNKHKVDCMMGVPLAYVSIGRNIALKLGANKSFSGFDAVKTWVAQKIYYNHKSNSCVGGECGGYTQVVWETTTHVGCARVLCNNNAGTIVCCAYLPPGNIPAVRPY</sequence>
<dbReference type="Gene3D" id="3.40.33.10">
    <property type="entry name" value="CAP"/>
    <property type="match status" value="1"/>
</dbReference>
<accession>A0ABU6SQJ2</accession>
<dbReference type="Proteomes" id="UP001341840">
    <property type="component" value="Unassembled WGS sequence"/>
</dbReference>
<evidence type="ECO:0000259" key="2">
    <source>
        <dbReference type="SMART" id="SM00198"/>
    </source>
</evidence>
<dbReference type="InterPro" id="IPR001283">
    <property type="entry name" value="CRISP-related"/>
</dbReference>
<organism evidence="3 4">
    <name type="scientific">Stylosanthes scabra</name>
    <dbReference type="NCBI Taxonomy" id="79078"/>
    <lineage>
        <taxon>Eukaryota</taxon>
        <taxon>Viridiplantae</taxon>
        <taxon>Streptophyta</taxon>
        <taxon>Embryophyta</taxon>
        <taxon>Tracheophyta</taxon>
        <taxon>Spermatophyta</taxon>
        <taxon>Magnoliopsida</taxon>
        <taxon>eudicotyledons</taxon>
        <taxon>Gunneridae</taxon>
        <taxon>Pentapetalae</taxon>
        <taxon>rosids</taxon>
        <taxon>fabids</taxon>
        <taxon>Fabales</taxon>
        <taxon>Fabaceae</taxon>
        <taxon>Papilionoideae</taxon>
        <taxon>50 kb inversion clade</taxon>
        <taxon>dalbergioids sensu lato</taxon>
        <taxon>Dalbergieae</taxon>
        <taxon>Pterocarpus clade</taxon>
        <taxon>Stylosanthes</taxon>
    </lineage>
</organism>
<feature type="signal peptide" evidence="1">
    <location>
        <begin position="1"/>
        <end position="24"/>
    </location>
</feature>
<evidence type="ECO:0000256" key="1">
    <source>
        <dbReference type="SAM" id="SignalP"/>
    </source>
</evidence>
<dbReference type="SMART" id="SM00198">
    <property type="entry name" value="SCP"/>
    <property type="match status" value="1"/>
</dbReference>
<keyword evidence="1" id="KW-0732">Signal</keyword>
<name>A0ABU6SQJ2_9FABA</name>
<comment type="caution">
    <text evidence="3">The sequence shown here is derived from an EMBL/GenBank/DDBJ whole genome shotgun (WGS) entry which is preliminary data.</text>
</comment>
<protein>
    <recommendedName>
        <fullName evidence="2">SCP domain-containing protein</fullName>
    </recommendedName>
</protein>
<evidence type="ECO:0000313" key="3">
    <source>
        <dbReference type="EMBL" id="MED6138223.1"/>
    </source>
</evidence>
<dbReference type="Pfam" id="PF00188">
    <property type="entry name" value="CAP"/>
    <property type="match status" value="1"/>
</dbReference>
<feature type="domain" description="SCP" evidence="2">
    <location>
        <begin position="26"/>
        <end position="162"/>
    </location>
</feature>
<proteinExistence type="predicted"/>
<gene>
    <name evidence="3" type="ORF">PIB30_072210</name>
</gene>
<keyword evidence="4" id="KW-1185">Reference proteome</keyword>
<dbReference type="EMBL" id="JASCZI010061265">
    <property type="protein sequence ID" value="MED6138223.1"/>
    <property type="molecule type" value="Genomic_DNA"/>
</dbReference>
<reference evidence="3 4" key="1">
    <citation type="journal article" date="2023" name="Plants (Basel)">
        <title>Bridging the Gap: Combining Genomics and Transcriptomics Approaches to Understand Stylosanthes scabra, an Orphan Legume from the Brazilian Caatinga.</title>
        <authorList>
            <person name="Ferreira-Neto J.R.C."/>
            <person name="da Silva M.D."/>
            <person name="Binneck E."/>
            <person name="de Melo N.F."/>
            <person name="da Silva R.H."/>
            <person name="de Melo A.L.T.M."/>
            <person name="Pandolfi V."/>
            <person name="Bustamante F.O."/>
            <person name="Brasileiro-Vidal A.C."/>
            <person name="Benko-Iseppon A.M."/>
        </authorList>
    </citation>
    <scope>NUCLEOTIDE SEQUENCE [LARGE SCALE GENOMIC DNA]</scope>
    <source>
        <tissue evidence="3">Leaves</tissue>
    </source>
</reference>
<dbReference type="InterPro" id="IPR035940">
    <property type="entry name" value="CAP_sf"/>
</dbReference>
<dbReference type="InterPro" id="IPR014044">
    <property type="entry name" value="CAP_dom"/>
</dbReference>
<evidence type="ECO:0000313" key="4">
    <source>
        <dbReference type="Proteomes" id="UP001341840"/>
    </source>
</evidence>
<feature type="chain" id="PRO_5046197662" description="SCP domain-containing protein" evidence="1">
    <location>
        <begin position="25"/>
        <end position="166"/>
    </location>
</feature>
<dbReference type="PANTHER" id="PTHR10334">
    <property type="entry name" value="CYSTEINE-RICH SECRETORY PROTEIN-RELATED"/>
    <property type="match status" value="1"/>
</dbReference>
<dbReference type="PRINTS" id="PR00837">
    <property type="entry name" value="V5TPXLIKE"/>
</dbReference>
<dbReference type="SUPFAM" id="SSF55797">
    <property type="entry name" value="PR-1-like"/>
    <property type="match status" value="1"/>
</dbReference>